<proteinExistence type="predicted"/>
<feature type="compositionally biased region" description="Polar residues" evidence="1">
    <location>
        <begin position="79"/>
        <end position="93"/>
    </location>
</feature>
<evidence type="ECO:0000256" key="1">
    <source>
        <dbReference type="SAM" id="MobiDB-lite"/>
    </source>
</evidence>
<protein>
    <submittedName>
        <fullName evidence="3">TLDc domain-containing protein</fullName>
    </submittedName>
</protein>
<feature type="compositionally biased region" description="Low complexity" evidence="1">
    <location>
        <begin position="94"/>
        <end position="106"/>
    </location>
</feature>
<sequence>MSLFTNFNQIFYLTISTRHQATTTTNINNIKVNTNLIDSSIHQTRLLNLTILNSAITPKVQETERTISSTITSPVTLAITPTTKPPDNSTIKQTTTPPVSSTISPTTTPPEPNAYFYPKGQDNTKPLDDTNLLKELPIHGCTNKTNLLVGVRTSPKEFTEREWIRNNWGCYRNPEVPLIFLIGNTNVCGFLKGVTFMD</sequence>
<dbReference type="Proteomes" id="UP000887540">
    <property type="component" value="Unplaced"/>
</dbReference>
<reference evidence="3" key="1">
    <citation type="submission" date="2022-11" db="UniProtKB">
        <authorList>
            <consortium name="WormBaseParasite"/>
        </authorList>
    </citation>
    <scope>IDENTIFICATION</scope>
</reference>
<evidence type="ECO:0000313" key="2">
    <source>
        <dbReference type="Proteomes" id="UP000887540"/>
    </source>
</evidence>
<dbReference type="AlphaFoldDB" id="A0A914EJ66"/>
<dbReference type="WBParaSite" id="ACRNAN_scaffold8706.g19940.t2">
    <property type="protein sequence ID" value="ACRNAN_scaffold8706.g19940.t2"/>
    <property type="gene ID" value="ACRNAN_scaffold8706.g19940"/>
</dbReference>
<feature type="region of interest" description="Disordered" evidence="1">
    <location>
        <begin position="78"/>
        <end position="112"/>
    </location>
</feature>
<evidence type="ECO:0000313" key="3">
    <source>
        <dbReference type="WBParaSite" id="ACRNAN_scaffold8706.g19940.t2"/>
    </source>
</evidence>
<keyword evidence="2" id="KW-1185">Reference proteome</keyword>
<name>A0A914EJ66_9BILA</name>
<accession>A0A914EJ66</accession>
<organism evidence="2 3">
    <name type="scientific">Acrobeloides nanus</name>
    <dbReference type="NCBI Taxonomy" id="290746"/>
    <lineage>
        <taxon>Eukaryota</taxon>
        <taxon>Metazoa</taxon>
        <taxon>Ecdysozoa</taxon>
        <taxon>Nematoda</taxon>
        <taxon>Chromadorea</taxon>
        <taxon>Rhabditida</taxon>
        <taxon>Tylenchina</taxon>
        <taxon>Cephalobomorpha</taxon>
        <taxon>Cephaloboidea</taxon>
        <taxon>Cephalobidae</taxon>
        <taxon>Acrobeloides</taxon>
    </lineage>
</organism>